<gene>
    <name evidence="8" type="primary">glgA</name>
    <name evidence="11" type="ORF">EPD60_01790</name>
</gene>
<feature type="domain" description="Glycosyl transferase family 1" evidence="9">
    <location>
        <begin position="275"/>
        <end position="416"/>
    </location>
</feature>
<accession>A0A4V2NWY7</accession>
<comment type="caution">
    <text evidence="11">The sequence shown here is derived from an EMBL/GenBank/DDBJ whole genome shotgun (WGS) entry which is preliminary data.</text>
</comment>
<feature type="binding site" evidence="8">
    <location>
        <position position="15"/>
    </location>
    <ligand>
        <name>ADP-alpha-D-glucose</name>
        <dbReference type="ChEBI" id="CHEBI:57498"/>
    </ligand>
</feature>
<dbReference type="PANTHER" id="PTHR45825">
    <property type="entry name" value="GRANULE-BOUND STARCH SYNTHASE 1, CHLOROPLASTIC/AMYLOPLASTIC"/>
    <property type="match status" value="1"/>
</dbReference>
<comment type="catalytic activity">
    <reaction evidence="1 8">
        <text>[(1-&gt;4)-alpha-D-glucosyl](n) + ADP-alpha-D-glucose = [(1-&gt;4)-alpha-D-glucosyl](n+1) + ADP + H(+)</text>
        <dbReference type="Rhea" id="RHEA:18189"/>
        <dbReference type="Rhea" id="RHEA-COMP:9584"/>
        <dbReference type="Rhea" id="RHEA-COMP:9587"/>
        <dbReference type="ChEBI" id="CHEBI:15378"/>
        <dbReference type="ChEBI" id="CHEBI:15444"/>
        <dbReference type="ChEBI" id="CHEBI:57498"/>
        <dbReference type="ChEBI" id="CHEBI:456216"/>
        <dbReference type="EC" id="2.4.1.21"/>
    </reaction>
</comment>
<dbReference type="UniPathway" id="UPA00164"/>
<sequence>MEIIHVSAECYPVAKAGGLGDVVGALPKYQAGLGHIAKVVMPMYRTKFLMTNEWELVHEGGQFIGGQYFNYAIIKETTNKLGFDLYLVDINGLLDREKIYGYDDDTERFLAFQIAVCDWMSKWEHQPDIIHCHDHQTGLIPFMIQHCFAFQRLAGVPSIFTIHNAQYQGWIGWDRANLLPAYDSWKWGLLDWKDTINPLASAVRCAWRVTTVSPSYMQELRVSANGLEDLMNYEQGKCTGILNGIDTEVWNPENDPMLVRNYTDADVRAGKRGNKKEICARFGIDKDKPLFVFIGRLVGEKAADILPEAIRQCIYQHHGNASFLVLGSGDPAVERALETLEHQFNGYVNTYIGYNEALSHLMYGGADFLLMPSRVEPCGLNQLYALRYGTVPIVRSTGGLRDTVRDMGDWQGYGIRFDNADTGDVVYSVGRALALYYDQQELMQWMQSYMMRLDFSWHSSARAYIDLYRSVRA</sequence>
<dbReference type="AlphaFoldDB" id="A0A4V2NWY7"/>
<name>A0A4V2NWY7_9BACT</name>
<dbReference type="HAMAP" id="MF_00484">
    <property type="entry name" value="Glycogen_synth"/>
    <property type="match status" value="1"/>
</dbReference>
<dbReference type="Gene3D" id="3.40.50.2000">
    <property type="entry name" value="Glycogen Phosphorylase B"/>
    <property type="match status" value="2"/>
</dbReference>
<comment type="pathway">
    <text evidence="3 8">Glycan biosynthesis; glycogen biosynthesis.</text>
</comment>
<dbReference type="OrthoDB" id="9808590at2"/>
<dbReference type="InterPro" id="IPR001296">
    <property type="entry name" value="Glyco_trans_1"/>
</dbReference>
<dbReference type="GO" id="GO:0004373">
    <property type="term" value="F:alpha-1,4-glucan glucosyltransferase (UDP-glucose donor) activity"/>
    <property type="evidence" value="ECO:0007669"/>
    <property type="project" value="InterPro"/>
</dbReference>
<dbReference type="PANTHER" id="PTHR45825:SF11">
    <property type="entry name" value="ALPHA AMYLASE DOMAIN-CONTAINING PROTEIN"/>
    <property type="match status" value="1"/>
</dbReference>
<keyword evidence="6 8" id="KW-0808">Transferase</keyword>
<dbReference type="InterPro" id="IPR013534">
    <property type="entry name" value="Starch_synth_cat_dom"/>
</dbReference>
<evidence type="ECO:0000256" key="4">
    <source>
        <dbReference type="ARBA" id="ARBA00010281"/>
    </source>
</evidence>
<dbReference type="Pfam" id="PF00534">
    <property type="entry name" value="Glycos_transf_1"/>
    <property type="match status" value="1"/>
</dbReference>
<evidence type="ECO:0000256" key="1">
    <source>
        <dbReference type="ARBA" id="ARBA00001478"/>
    </source>
</evidence>
<proteinExistence type="inferred from homology"/>
<comment type="function">
    <text evidence="2 8">Synthesizes alpha-1,4-glucan chains using ADP-glucose.</text>
</comment>
<dbReference type="NCBIfam" id="TIGR02095">
    <property type="entry name" value="glgA"/>
    <property type="match status" value="1"/>
</dbReference>
<dbReference type="EC" id="2.4.1.21" evidence="8"/>
<comment type="similarity">
    <text evidence="4 8">Belongs to the glycosyltransferase 1 family. Bacterial/plant glycogen synthase subfamily.</text>
</comment>
<evidence type="ECO:0000256" key="8">
    <source>
        <dbReference type="HAMAP-Rule" id="MF_00484"/>
    </source>
</evidence>
<keyword evidence="7 8" id="KW-0320">Glycogen biosynthesis</keyword>
<dbReference type="GO" id="GO:0009011">
    <property type="term" value="F:alpha-1,4-glucan glucosyltransferase (ADP-glucose donor) activity"/>
    <property type="evidence" value="ECO:0007669"/>
    <property type="project" value="UniProtKB-UniRule"/>
</dbReference>
<protein>
    <recommendedName>
        <fullName evidence="8">Glycogen synthase</fullName>
        <ecNumber evidence="8">2.4.1.21</ecNumber>
    </recommendedName>
    <alternativeName>
        <fullName evidence="8">Starch [bacterial glycogen] synthase</fullName>
    </alternativeName>
</protein>
<feature type="domain" description="Starch synthase catalytic" evidence="10">
    <location>
        <begin position="3"/>
        <end position="231"/>
    </location>
</feature>
<reference evidence="11 12" key="1">
    <citation type="submission" date="2019-03" db="EMBL/GenBank/DDBJ databases">
        <authorList>
            <person name="Kim M.K.M."/>
        </authorList>
    </citation>
    <scope>NUCLEOTIDE SEQUENCE [LARGE SCALE GENOMIC DNA]</scope>
    <source>
        <strain evidence="11 12">17J68-12</strain>
    </source>
</reference>
<dbReference type="RefSeq" id="WP_131446236.1">
    <property type="nucleotide sequence ID" value="NZ_SJZI01000002.1"/>
</dbReference>
<evidence type="ECO:0000256" key="6">
    <source>
        <dbReference type="ARBA" id="ARBA00022679"/>
    </source>
</evidence>
<dbReference type="CDD" id="cd03791">
    <property type="entry name" value="GT5_Glycogen_synthase_DULL1-like"/>
    <property type="match status" value="1"/>
</dbReference>
<evidence type="ECO:0000313" key="11">
    <source>
        <dbReference type="EMBL" id="TCJ19172.1"/>
    </source>
</evidence>
<evidence type="ECO:0000259" key="10">
    <source>
        <dbReference type="Pfam" id="PF08323"/>
    </source>
</evidence>
<evidence type="ECO:0000259" key="9">
    <source>
        <dbReference type="Pfam" id="PF00534"/>
    </source>
</evidence>
<evidence type="ECO:0000256" key="2">
    <source>
        <dbReference type="ARBA" id="ARBA00002764"/>
    </source>
</evidence>
<organism evidence="11 12">
    <name type="scientific">Flaviaesturariibacter flavus</name>
    <dbReference type="NCBI Taxonomy" id="2502780"/>
    <lineage>
        <taxon>Bacteria</taxon>
        <taxon>Pseudomonadati</taxon>
        <taxon>Bacteroidota</taxon>
        <taxon>Chitinophagia</taxon>
        <taxon>Chitinophagales</taxon>
        <taxon>Chitinophagaceae</taxon>
        <taxon>Flaviaestuariibacter</taxon>
    </lineage>
</organism>
<evidence type="ECO:0000256" key="5">
    <source>
        <dbReference type="ARBA" id="ARBA00022676"/>
    </source>
</evidence>
<dbReference type="EMBL" id="SJZI01000002">
    <property type="protein sequence ID" value="TCJ19172.1"/>
    <property type="molecule type" value="Genomic_DNA"/>
</dbReference>
<dbReference type="Pfam" id="PF08323">
    <property type="entry name" value="Glyco_transf_5"/>
    <property type="match status" value="1"/>
</dbReference>
<keyword evidence="5 8" id="KW-0328">Glycosyltransferase</keyword>
<dbReference type="Proteomes" id="UP000295334">
    <property type="component" value="Unassembled WGS sequence"/>
</dbReference>
<dbReference type="GO" id="GO:0005978">
    <property type="term" value="P:glycogen biosynthetic process"/>
    <property type="evidence" value="ECO:0007669"/>
    <property type="project" value="UniProtKB-UniRule"/>
</dbReference>
<evidence type="ECO:0000256" key="7">
    <source>
        <dbReference type="ARBA" id="ARBA00023056"/>
    </source>
</evidence>
<evidence type="ECO:0000313" key="12">
    <source>
        <dbReference type="Proteomes" id="UP000295334"/>
    </source>
</evidence>
<keyword evidence="12" id="KW-1185">Reference proteome</keyword>
<dbReference type="SUPFAM" id="SSF53756">
    <property type="entry name" value="UDP-Glycosyltransferase/glycogen phosphorylase"/>
    <property type="match status" value="1"/>
</dbReference>
<dbReference type="InterPro" id="IPR011835">
    <property type="entry name" value="GS/SS"/>
</dbReference>
<evidence type="ECO:0000256" key="3">
    <source>
        <dbReference type="ARBA" id="ARBA00004964"/>
    </source>
</evidence>